<feature type="region of interest" description="Disordered" evidence="2">
    <location>
        <begin position="101"/>
        <end position="131"/>
    </location>
</feature>
<evidence type="ECO:0000256" key="1">
    <source>
        <dbReference type="PROSITE-ProRule" id="PRU00042"/>
    </source>
</evidence>
<dbReference type="SUPFAM" id="SSF57667">
    <property type="entry name" value="beta-beta-alpha zinc fingers"/>
    <property type="match status" value="1"/>
</dbReference>
<proteinExistence type="predicted"/>
<evidence type="ECO:0000259" key="3">
    <source>
        <dbReference type="PROSITE" id="PS50157"/>
    </source>
</evidence>
<gene>
    <name evidence="4" type="ORF">BDV37DRAFT_253747</name>
</gene>
<dbReference type="InterPro" id="IPR013087">
    <property type="entry name" value="Znf_C2H2_type"/>
</dbReference>
<dbReference type="PROSITE" id="PS50157">
    <property type="entry name" value="ZINC_FINGER_C2H2_2"/>
    <property type="match status" value="1"/>
</dbReference>
<name>A0A5N7D6C2_9EURO</name>
<dbReference type="OrthoDB" id="654211at2759"/>
<protein>
    <recommendedName>
        <fullName evidence="3">C2H2-type domain-containing protein</fullName>
    </recommendedName>
</protein>
<organism evidence="4 5">
    <name type="scientific">Aspergillus pseudonomiae</name>
    <dbReference type="NCBI Taxonomy" id="1506151"/>
    <lineage>
        <taxon>Eukaryota</taxon>
        <taxon>Fungi</taxon>
        <taxon>Dikarya</taxon>
        <taxon>Ascomycota</taxon>
        <taxon>Pezizomycotina</taxon>
        <taxon>Eurotiomycetes</taxon>
        <taxon>Eurotiomycetidae</taxon>
        <taxon>Eurotiales</taxon>
        <taxon>Aspergillaceae</taxon>
        <taxon>Aspergillus</taxon>
        <taxon>Aspergillus subgen. Circumdati</taxon>
    </lineage>
</organism>
<keyword evidence="1" id="KW-0862">Zinc</keyword>
<keyword evidence="1" id="KW-0479">Metal-binding</keyword>
<dbReference type="Gene3D" id="3.30.160.60">
    <property type="entry name" value="Classic Zinc Finger"/>
    <property type="match status" value="2"/>
</dbReference>
<dbReference type="SMART" id="SM00355">
    <property type="entry name" value="ZnF_C2H2"/>
    <property type="match status" value="2"/>
</dbReference>
<dbReference type="RefSeq" id="XP_031939158.1">
    <property type="nucleotide sequence ID" value="XM_032082571.1"/>
</dbReference>
<evidence type="ECO:0000313" key="5">
    <source>
        <dbReference type="Proteomes" id="UP000325579"/>
    </source>
</evidence>
<dbReference type="Pfam" id="PF00096">
    <property type="entry name" value="zf-C2H2"/>
    <property type="match status" value="1"/>
</dbReference>
<dbReference type="Proteomes" id="UP000325579">
    <property type="component" value="Unassembled WGS sequence"/>
</dbReference>
<dbReference type="AlphaFoldDB" id="A0A5N7D6C2"/>
<sequence>MAWFPADPNWDRFYLLPGIEQELDLESILRDIPQPASQQHAMPSYPQRDLPTVDATSPDPHLTLIARSTNDNPGLSNQATISRNSPFHQATEIMVPYAEQSSEQLGHPGATPSASRTRTPRRPLQRQGNRTTPFRCGWKDCTYNGTFGRKAELMRHIDLLHVSPHSFDCPLRGCKRVFNRWDNLSDHMRRAHHIQG</sequence>
<keyword evidence="1" id="KW-0863">Zinc-finger</keyword>
<accession>A0A5N7D6C2</accession>
<dbReference type="EMBL" id="ML736795">
    <property type="protein sequence ID" value="KAE8401839.1"/>
    <property type="molecule type" value="Genomic_DNA"/>
</dbReference>
<reference evidence="4 5" key="1">
    <citation type="submission" date="2019-04" db="EMBL/GenBank/DDBJ databases">
        <authorList>
            <consortium name="DOE Joint Genome Institute"/>
            <person name="Mondo S."/>
            <person name="Kjaerbolling I."/>
            <person name="Vesth T."/>
            <person name="Frisvad J.C."/>
            <person name="Nybo J.L."/>
            <person name="Theobald S."/>
            <person name="Kildgaard S."/>
            <person name="Isbrandt T."/>
            <person name="Kuo A."/>
            <person name="Sato A."/>
            <person name="Lyhne E.K."/>
            <person name="Kogle M.E."/>
            <person name="Wiebenga A."/>
            <person name="Kun R.S."/>
            <person name="Lubbers R.J."/>
            <person name="Makela M.R."/>
            <person name="Barry K."/>
            <person name="Chovatia M."/>
            <person name="Clum A."/>
            <person name="Daum C."/>
            <person name="Haridas S."/>
            <person name="He G."/>
            <person name="LaButti K."/>
            <person name="Lipzen A."/>
            <person name="Riley R."/>
            <person name="Salamov A."/>
            <person name="Simmons B.A."/>
            <person name="Magnuson J.K."/>
            <person name="Henrissat B."/>
            <person name="Mortensen U.H."/>
            <person name="Larsen T.O."/>
            <person name="Devries R.P."/>
            <person name="Grigoriev I.V."/>
            <person name="Machida M."/>
            <person name="Baker S.E."/>
            <person name="Andersen M.R."/>
            <person name="Cantor M.N."/>
            <person name="Hua S.X."/>
        </authorList>
    </citation>
    <scope>NUCLEOTIDE SEQUENCE [LARGE SCALE GENOMIC DNA]</scope>
    <source>
        <strain evidence="4 5">CBS 119388</strain>
    </source>
</reference>
<dbReference type="GO" id="GO:0008270">
    <property type="term" value="F:zinc ion binding"/>
    <property type="evidence" value="ECO:0007669"/>
    <property type="project" value="UniProtKB-KW"/>
</dbReference>
<feature type="domain" description="C2H2-type" evidence="3">
    <location>
        <begin position="167"/>
        <end position="192"/>
    </location>
</feature>
<evidence type="ECO:0000313" key="4">
    <source>
        <dbReference type="EMBL" id="KAE8401839.1"/>
    </source>
</evidence>
<dbReference type="GeneID" id="43667262"/>
<keyword evidence="5" id="KW-1185">Reference proteome</keyword>
<evidence type="ECO:0000256" key="2">
    <source>
        <dbReference type="SAM" id="MobiDB-lite"/>
    </source>
</evidence>
<dbReference type="InterPro" id="IPR036236">
    <property type="entry name" value="Znf_C2H2_sf"/>
</dbReference>